<dbReference type="SMART" id="SM00317">
    <property type="entry name" value="SET"/>
    <property type="match status" value="1"/>
</dbReference>
<dbReference type="InterPro" id="IPR003616">
    <property type="entry name" value="Post-SET_dom"/>
</dbReference>
<evidence type="ECO:0000313" key="18">
    <source>
        <dbReference type="EMBL" id="CAK9860460.1"/>
    </source>
</evidence>
<comment type="subcellular location">
    <subcellularLocation>
        <location evidence="1">Nucleus</location>
    </subcellularLocation>
</comment>
<name>A0ABP1ADA6_9BRYO</name>
<keyword evidence="9" id="KW-0804">Transcription</keyword>
<evidence type="ECO:0000256" key="4">
    <source>
        <dbReference type="ARBA" id="ARBA00022679"/>
    </source>
</evidence>
<feature type="region of interest" description="Disordered" evidence="14">
    <location>
        <begin position="690"/>
        <end position="718"/>
    </location>
</feature>
<feature type="domain" description="SET" evidence="15">
    <location>
        <begin position="1005"/>
        <end position="1122"/>
    </location>
</feature>
<feature type="domain" description="GYF" evidence="16">
    <location>
        <begin position="497"/>
        <end position="546"/>
    </location>
</feature>
<evidence type="ECO:0000259" key="17">
    <source>
        <dbReference type="PROSITE" id="PS50868"/>
    </source>
</evidence>
<evidence type="ECO:0000256" key="8">
    <source>
        <dbReference type="ARBA" id="ARBA00023015"/>
    </source>
</evidence>
<dbReference type="PROSITE" id="PS50868">
    <property type="entry name" value="POST_SET"/>
    <property type="match status" value="1"/>
</dbReference>
<keyword evidence="8" id="KW-0805">Transcription regulation</keyword>
<evidence type="ECO:0000256" key="12">
    <source>
        <dbReference type="ARBA" id="ARBA00047583"/>
    </source>
</evidence>
<evidence type="ECO:0000256" key="6">
    <source>
        <dbReference type="ARBA" id="ARBA00022853"/>
    </source>
</evidence>
<dbReference type="Gene3D" id="3.30.1490.40">
    <property type="match status" value="2"/>
</dbReference>
<gene>
    <name evidence="18" type="ORF">CSSPJE1EN2_LOCUS3455</name>
</gene>
<dbReference type="Pfam" id="PF00856">
    <property type="entry name" value="SET"/>
    <property type="match status" value="1"/>
</dbReference>
<evidence type="ECO:0000313" key="19">
    <source>
        <dbReference type="Proteomes" id="UP001497522"/>
    </source>
</evidence>
<feature type="domain" description="Post-SET" evidence="17">
    <location>
        <begin position="1128"/>
        <end position="1144"/>
    </location>
</feature>
<feature type="region of interest" description="Disordered" evidence="14">
    <location>
        <begin position="651"/>
        <end position="678"/>
    </location>
</feature>
<comment type="catalytic activity">
    <reaction evidence="13">
        <text>N(6),N(6)-dimethyl-L-lysyl(4)-[histone H3] + S-adenosyl-L-methionine = N(6),N(6),N(6)-trimethyl-L-lysyl(4)-[histone H3] + S-adenosyl-L-homocysteine + H(+)</text>
        <dbReference type="Rhea" id="RHEA:60272"/>
        <dbReference type="Rhea" id="RHEA-COMP:15537"/>
        <dbReference type="Rhea" id="RHEA-COMP:15540"/>
        <dbReference type="ChEBI" id="CHEBI:15378"/>
        <dbReference type="ChEBI" id="CHEBI:57856"/>
        <dbReference type="ChEBI" id="CHEBI:59789"/>
        <dbReference type="ChEBI" id="CHEBI:61961"/>
        <dbReference type="ChEBI" id="CHEBI:61976"/>
    </reaction>
</comment>
<protein>
    <recommendedName>
        <fullName evidence="2">[histone H3]-lysine(4) N-trimethyltransferase</fullName>
        <ecNumber evidence="2">2.1.1.354</ecNumber>
    </recommendedName>
</protein>
<accession>A0ABP1ADA6</accession>
<comment type="catalytic activity">
    <reaction evidence="12">
        <text>N(6)-methyl-L-lysyl(4)-[histone H3] + S-adenosyl-L-methionine = N(6),N(6)-dimethyl-L-lysyl(4)-[histone H3] + S-adenosyl-L-homocysteine + H(+)</text>
        <dbReference type="Rhea" id="RHEA:60268"/>
        <dbReference type="Rhea" id="RHEA-COMP:15540"/>
        <dbReference type="Rhea" id="RHEA-COMP:15543"/>
        <dbReference type="ChEBI" id="CHEBI:15378"/>
        <dbReference type="ChEBI" id="CHEBI:57856"/>
        <dbReference type="ChEBI" id="CHEBI:59789"/>
        <dbReference type="ChEBI" id="CHEBI:61929"/>
        <dbReference type="ChEBI" id="CHEBI:61976"/>
    </reaction>
</comment>
<organism evidence="18 19">
    <name type="scientific">Sphagnum jensenii</name>
    <dbReference type="NCBI Taxonomy" id="128206"/>
    <lineage>
        <taxon>Eukaryota</taxon>
        <taxon>Viridiplantae</taxon>
        <taxon>Streptophyta</taxon>
        <taxon>Embryophyta</taxon>
        <taxon>Bryophyta</taxon>
        <taxon>Sphagnophytina</taxon>
        <taxon>Sphagnopsida</taxon>
        <taxon>Sphagnales</taxon>
        <taxon>Sphagnaceae</taxon>
        <taxon>Sphagnum</taxon>
    </lineage>
</organism>
<feature type="compositionally biased region" description="Polar residues" evidence="14">
    <location>
        <begin position="763"/>
        <end position="772"/>
    </location>
</feature>
<feature type="region of interest" description="Disordered" evidence="14">
    <location>
        <begin position="260"/>
        <end position="290"/>
    </location>
</feature>
<dbReference type="PROSITE" id="PS50280">
    <property type="entry name" value="SET"/>
    <property type="match status" value="1"/>
</dbReference>
<dbReference type="CDD" id="cd19169">
    <property type="entry name" value="SET_SETD1"/>
    <property type="match status" value="1"/>
</dbReference>
<evidence type="ECO:0000256" key="14">
    <source>
        <dbReference type="SAM" id="MobiDB-lite"/>
    </source>
</evidence>
<evidence type="ECO:0000256" key="2">
    <source>
        <dbReference type="ARBA" id="ARBA00012182"/>
    </source>
</evidence>
<keyword evidence="10" id="KW-0539">Nucleus</keyword>
<comment type="catalytic activity">
    <reaction evidence="11">
        <text>L-lysyl(4)-[histone H3] + 3 S-adenosyl-L-methionine = N(6),N(6),N(6)-trimethyl-L-lysyl(4)-[histone H3] + 3 S-adenosyl-L-homocysteine + 3 H(+)</text>
        <dbReference type="Rhea" id="RHEA:60260"/>
        <dbReference type="Rhea" id="RHEA-COMP:15537"/>
        <dbReference type="Rhea" id="RHEA-COMP:15547"/>
        <dbReference type="ChEBI" id="CHEBI:15378"/>
        <dbReference type="ChEBI" id="CHEBI:29969"/>
        <dbReference type="ChEBI" id="CHEBI:57856"/>
        <dbReference type="ChEBI" id="CHEBI:59789"/>
        <dbReference type="ChEBI" id="CHEBI:61961"/>
        <dbReference type="EC" id="2.1.1.354"/>
    </reaction>
</comment>
<evidence type="ECO:0000259" key="16">
    <source>
        <dbReference type="PROSITE" id="PS50829"/>
    </source>
</evidence>
<reference evidence="18" key="1">
    <citation type="submission" date="2024-03" db="EMBL/GenBank/DDBJ databases">
        <authorList>
            <consortium name="ELIXIR-Norway"/>
            <consortium name="Elixir Norway"/>
        </authorList>
    </citation>
    <scope>NUCLEOTIDE SEQUENCE</scope>
</reference>
<keyword evidence="19" id="KW-1185">Reference proteome</keyword>
<keyword evidence="3" id="KW-0489">Methyltransferase</keyword>
<dbReference type="SUPFAM" id="SSF82199">
    <property type="entry name" value="SET domain"/>
    <property type="match status" value="1"/>
</dbReference>
<evidence type="ECO:0000256" key="3">
    <source>
        <dbReference type="ARBA" id="ARBA00022603"/>
    </source>
</evidence>
<evidence type="ECO:0000256" key="5">
    <source>
        <dbReference type="ARBA" id="ARBA00022691"/>
    </source>
</evidence>
<dbReference type="InterPro" id="IPR044570">
    <property type="entry name" value="Set1-like"/>
</dbReference>
<evidence type="ECO:0000256" key="10">
    <source>
        <dbReference type="ARBA" id="ARBA00023242"/>
    </source>
</evidence>
<feature type="compositionally biased region" description="Basic and acidic residues" evidence="14">
    <location>
        <begin position="260"/>
        <end position="270"/>
    </location>
</feature>
<keyword evidence="6" id="KW-0156">Chromatin regulator</keyword>
<feature type="compositionally biased region" description="Polar residues" evidence="14">
    <location>
        <begin position="651"/>
        <end position="672"/>
    </location>
</feature>
<dbReference type="Gene3D" id="2.170.270.10">
    <property type="entry name" value="SET domain"/>
    <property type="match status" value="1"/>
</dbReference>
<dbReference type="Proteomes" id="UP001497522">
    <property type="component" value="Chromosome 11"/>
</dbReference>
<evidence type="ECO:0000259" key="15">
    <source>
        <dbReference type="PROSITE" id="PS50280"/>
    </source>
</evidence>
<dbReference type="InterPro" id="IPR035445">
    <property type="entry name" value="GYF-like_dom_sf"/>
</dbReference>
<evidence type="ECO:0000256" key="11">
    <source>
        <dbReference type="ARBA" id="ARBA00047571"/>
    </source>
</evidence>
<dbReference type="InterPro" id="IPR003169">
    <property type="entry name" value="GYF"/>
</dbReference>
<evidence type="ECO:0000256" key="9">
    <source>
        <dbReference type="ARBA" id="ARBA00023163"/>
    </source>
</evidence>
<keyword evidence="4" id="KW-0808">Transferase</keyword>
<dbReference type="InterPro" id="IPR001214">
    <property type="entry name" value="SET_dom"/>
</dbReference>
<feature type="compositionally biased region" description="Basic and acidic residues" evidence="14">
    <location>
        <begin position="691"/>
        <end position="700"/>
    </location>
</feature>
<feature type="compositionally biased region" description="Polar residues" evidence="14">
    <location>
        <begin position="701"/>
        <end position="715"/>
    </location>
</feature>
<dbReference type="InterPro" id="IPR037841">
    <property type="entry name" value="SET_SETD1A/B"/>
</dbReference>
<keyword evidence="5" id="KW-0949">S-adenosyl-L-methionine</keyword>
<feature type="region of interest" description="Disordered" evidence="14">
    <location>
        <begin position="751"/>
        <end position="772"/>
    </location>
</feature>
<dbReference type="EC" id="2.1.1.354" evidence="2"/>
<evidence type="ECO:0000256" key="7">
    <source>
        <dbReference type="ARBA" id="ARBA00022884"/>
    </source>
</evidence>
<dbReference type="SUPFAM" id="SSF55277">
    <property type="entry name" value="GYF domain"/>
    <property type="match status" value="1"/>
</dbReference>
<keyword evidence="7" id="KW-0694">RNA-binding</keyword>
<evidence type="ECO:0000256" key="1">
    <source>
        <dbReference type="ARBA" id="ARBA00004123"/>
    </source>
</evidence>
<dbReference type="PROSITE" id="PS50829">
    <property type="entry name" value="GYF"/>
    <property type="match status" value="1"/>
</dbReference>
<dbReference type="PANTHER" id="PTHR45814">
    <property type="entry name" value="HISTONE-LYSINE N-METHYLTRANSFERASE SETD1"/>
    <property type="match status" value="1"/>
</dbReference>
<dbReference type="EMBL" id="OZ023712">
    <property type="protein sequence ID" value="CAK9860460.1"/>
    <property type="molecule type" value="Genomic_DNA"/>
</dbReference>
<evidence type="ECO:0000256" key="13">
    <source>
        <dbReference type="ARBA" id="ARBA00049129"/>
    </source>
</evidence>
<sequence>MVELYRREQIQVAYEGLSDLHITFDDPQGRKTSGCNILENKQVLEPCGNQTRTEEGEVKKFEASNMPESYLASQEREFSKELKSMRSVKPDMHVDSQALVVKKPEEEFSKSLQSSGICFAPEKTLEARLDEQENDIVEELLHSGCTGGCPITMWRVCEPPSMFDRANQQDDCVVGELHLGESSTEGTVISSVLKPCHTGQQHTRDRKLISASDYADSMSVKRTHQLQVQIEETIDKRELNYSIKSSCKYVDTCRHGSIADRQGDHDDDGGHVSGINQQNVSSRPWRRNKSCRTYEPEPEMTVESENAAYAGPVGAANGWVYHDVNGSLSGPYKLEHLQKALATGFLSSDLPMYQVQSGVYTGPFLLKLVIENLESCSACIIDQSQQPISGIAQLRTALPGNSLEGCPVISVPGGTSQVIQSTTQSFPLSSSGFLKTASASPGLLHLEQPRVGMHHVLNTGYADSCQGAYLPPRQTIPAGDMRGPDPSTGVHDQVWMEPVWEYEGADRSMKGPFTAWQLWQWFHAGQLYGSLKICHIPAQIPPLPLDKLLVLVERGMIFEHTLVTNHSFSEQGGENSTGNSSLGKSPRAVALEYVQQHLHAVTIKAAYKGFLDSVISQPLREWAHSQQQLRIMGKQPESLNSEKRIMASPSMQASIGGQPSHQSGLKGSSRLDSVTAERKKGCVVRTIPGKKNMEAEKDTSKTSSFVDTSISTSPDLSLKLPIPPASGNDAMPSSFGNQVMTTSVSVLKNSQFQSRGGRESGRNLATPSTAKNRVLRNSRQNYESKSTAAKENALLRKEQAERVMRHNAQEGRLKDRAMMDILGLSAVSLQKLQHGSSHKTLGFSTAVKCSKVTSRGEVDAVQEFKPWLRKCSSRKIMTLVPVSEGGFVNESTHGSSLECRPGIELKGSVGKRSQRKALVGPRSQGCARCSIEGWVWRQWSRNGAKRRLFKGFKESTNLTFLQHSSSSIVNNLQSARTNRATLRKLVIAAEGSDMLKFNQLKARKKRLRFQHSKIHDWGLLALEHIDAGDFVIEYVGEIVRRQVSDLREHQYETLGIGSSYLFRVDDDIVVDATRRGGLARFINHSCDPNCYTKIISVEGQKKVVIYSKRAISAGEELTYDYKFPIEENKIPCFCCTPRCRGFLN</sequence>
<dbReference type="InterPro" id="IPR046341">
    <property type="entry name" value="SET_dom_sf"/>
</dbReference>
<dbReference type="PANTHER" id="PTHR45814:SF2">
    <property type="entry name" value="HISTONE-LYSINE N-METHYLTRANSFERASE SETD1"/>
    <property type="match status" value="1"/>
</dbReference>
<proteinExistence type="predicted"/>